<dbReference type="EMBL" id="RSEB01000004">
    <property type="protein sequence ID" value="RRR98619.1"/>
    <property type="molecule type" value="Genomic_DNA"/>
</dbReference>
<evidence type="ECO:0000313" key="3">
    <source>
        <dbReference type="Proteomes" id="UP000277256"/>
    </source>
</evidence>
<keyword evidence="3" id="KW-1185">Reference proteome</keyword>
<feature type="transmembrane region" description="Helical" evidence="1">
    <location>
        <begin position="15"/>
        <end position="33"/>
    </location>
</feature>
<evidence type="ECO:0008006" key="4">
    <source>
        <dbReference type="Google" id="ProtNLM"/>
    </source>
</evidence>
<dbReference type="AlphaFoldDB" id="A0A426UWN4"/>
<feature type="transmembrane region" description="Helical" evidence="1">
    <location>
        <begin position="53"/>
        <end position="70"/>
    </location>
</feature>
<reference evidence="2 3" key="1">
    <citation type="submission" date="2018-12" db="EMBL/GenBank/DDBJ databases">
        <title>Glycomyces sp. YIM 121974 draft genome.</title>
        <authorList>
            <person name="Li Q."/>
        </authorList>
    </citation>
    <scope>NUCLEOTIDE SEQUENCE [LARGE SCALE GENOMIC DNA]</scope>
    <source>
        <strain evidence="2 3">YIM 121974</strain>
    </source>
</reference>
<gene>
    <name evidence="2" type="ORF">EIW28_17290</name>
</gene>
<dbReference type="Proteomes" id="UP000277256">
    <property type="component" value="Unassembled WGS sequence"/>
</dbReference>
<keyword evidence="1" id="KW-0812">Transmembrane</keyword>
<evidence type="ECO:0000256" key="1">
    <source>
        <dbReference type="SAM" id="Phobius"/>
    </source>
</evidence>
<protein>
    <recommendedName>
        <fullName evidence="4">LapA family protein</fullName>
    </recommendedName>
</protein>
<proteinExistence type="predicted"/>
<dbReference type="RefSeq" id="WP_125248926.1">
    <property type="nucleotide sequence ID" value="NZ_RSEB01000004.1"/>
</dbReference>
<sequence>MSTGDESGPKSGRGLRRLITAAVIIALAVWFVLANTEEVGVKLWVVKVETPMWIMLTAVFAAGWAVGALLRRRSTKKRA</sequence>
<organism evidence="2 3">
    <name type="scientific">Glycomyces terrestris</name>
    <dbReference type="NCBI Taxonomy" id="2493553"/>
    <lineage>
        <taxon>Bacteria</taxon>
        <taxon>Bacillati</taxon>
        <taxon>Actinomycetota</taxon>
        <taxon>Actinomycetes</taxon>
        <taxon>Glycomycetales</taxon>
        <taxon>Glycomycetaceae</taxon>
        <taxon>Glycomyces</taxon>
    </lineage>
</organism>
<name>A0A426UWN4_9ACTN</name>
<accession>A0A426UWN4</accession>
<keyword evidence="1" id="KW-0472">Membrane</keyword>
<dbReference type="OrthoDB" id="3855005at2"/>
<keyword evidence="1" id="KW-1133">Transmembrane helix</keyword>
<evidence type="ECO:0000313" key="2">
    <source>
        <dbReference type="EMBL" id="RRR98619.1"/>
    </source>
</evidence>
<comment type="caution">
    <text evidence="2">The sequence shown here is derived from an EMBL/GenBank/DDBJ whole genome shotgun (WGS) entry which is preliminary data.</text>
</comment>